<evidence type="ECO:0000259" key="7">
    <source>
        <dbReference type="Pfam" id="PF00675"/>
    </source>
</evidence>
<dbReference type="Gene3D" id="3.30.830.10">
    <property type="entry name" value="Metalloenzyme, LuxS/M16 peptidase-like"/>
    <property type="match status" value="3"/>
</dbReference>
<evidence type="ECO:0000256" key="3">
    <source>
        <dbReference type="ARBA" id="ARBA00022723"/>
    </source>
</evidence>
<comment type="similarity">
    <text evidence="1">Belongs to the peptidase M16 family.</text>
</comment>
<dbReference type="InterPro" id="IPR011765">
    <property type="entry name" value="Pept_M16_N"/>
</dbReference>
<evidence type="ECO:0000256" key="6">
    <source>
        <dbReference type="ARBA" id="ARBA00023049"/>
    </source>
</evidence>
<evidence type="ECO:0000256" key="1">
    <source>
        <dbReference type="ARBA" id="ARBA00007261"/>
    </source>
</evidence>
<feature type="domain" description="Peptidase M16 C-terminal" evidence="8">
    <location>
        <begin position="222"/>
        <end position="349"/>
    </location>
</feature>
<dbReference type="Pfam" id="PF16187">
    <property type="entry name" value="Peptidase_M16_M"/>
    <property type="match status" value="1"/>
</dbReference>
<keyword evidence="5" id="KW-0862">Zinc</keyword>
<dbReference type="Proteomes" id="UP001158576">
    <property type="component" value="Chromosome 1"/>
</dbReference>
<dbReference type="InterPro" id="IPR007863">
    <property type="entry name" value="Peptidase_M16_C"/>
</dbReference>
<keyword evidence="3" id="KW-0479">Metal-binding</keyword>
<proteinExistence type="inferred from homology"/>
<evidence type="ECO:0000256" key="4">
    <source>
        <dbReference type="ARBA" id="ARBA00022801"/>
    </source>
</evidence>
<organism evidence="10 11">
    <name type="scientific">Oikopleura dioica</name>
    <name type="common">Tunicate</name>
    <dbReference type="NCBI Taxonomy" id="34765"/>
    <lineage>
        <taxon>Eukaryota</taxon>
        <taxon>Metazoa</taxon>
        <taxon>Chordata</taxon>
        <taxon>Tunicata</taxon>
        <taxon>Appendicularia</taxon>
        <taxon>Copelata</taxon>
        <taxon>Oikopleuridae</taxon>
        <taxon>Oikopleura</taxon>
    </lineage>
</organism>
<dbReference type="Pfam" id="PF05193">
    <property type="entry name" value="Peptidase_M16_C"/>
    <property type="match status" value="1"/>
</dbReference>
<dbReference type="SUPFAM" id="SSF63411">
    <property type="entry name" value="LuxS/MPP-like metallohydrolase"/>
    <property type="match status" value="3"/>
</dbReference>
<name>A0ABN7SQU5_OIKDI</name>
<keyword evidence="2" id="KW-0645">Protease</keyword>
<keyword evidence="4" id="KW-0378">Hydrolase</keyword>
<keyword evidence="11" id="KW-1185">Reference proteome</keyword>
<evidence type="ECO:0000259" key="9">
    <source>
        <dbReference type="Pfam" id="PF16187"/>
    </source>
</evidence>
<evidence type="ECO:0000256" key="2">
    <source>
        <dbReference type="ARBA" id="ARBA00022670"/>
    </source>
</evidence>
<keyword evidence="6" id="KW-0482">Metalloprotease</keyword>
<accession>A0ABN7SQU5</accession>
<feature type="domain" description="Peptidase M16 N-terminal" evidence="7">
    <location>
        <begin position="39"/>
        <end position="105"/>
    </location>
</feature>
<evidence type="ECO:0000313" key="10">
    <source>
        <dbReference type="EMBL" id="CAG5105680.1"/>
    </source>
</evidence>
<protein>
    <submittedName>
        <fullName evidence="10">Oidioi.mRNA.OKI2018_I69.chr1.g2354.t1.cds</fullName>
    </submittedName>
</protein>
<evidence type="ECO:0000259" key="8">
    <source>
        <dbReference type="Pfam" id="PF05193"/>
    </source>
</evidence>
<dbReference type="InterPro" id="IPR032632">
    <property type="entry name" value="Peptidase_M16_M"/>
</dbReference>
<dbReference type="InterPro" id="IPR011249">
    <property type="entry name" value="Metalloenz_LuxS/M16"/>
</dbReference>
<dbReference type="Pfam" id="PF00675">
    <property type="entry name" value="Peptidase_M16"/>
    <property type="match status" value="1"/>
</dbReference>
<dbReference type="PANTHER" id="PTHR43690:SF18">
    <property type="entry name" value="INSULIN-DEGRADING ENZYME-RELATED"/>
    <property type="match status" value="1"/>
</dbReference>
<dbReference type="EMBL" id="OU015566">
    <property type="protein sequence ID" value="CAG5105680.1"/>
    <property type="molecule type" value="Genomic_DNA"/>
</dbReference>
<sequence length="784" mass="90172">MVKVLAPPVQAVGDQNKYRAIELDNGMQCLLISVGDETNREADYCCAAVNVGIGSNDEPHEIPGLAHFCEHMHALGSGKYPGEAYFKSFAGENGGKTNAFTASEGKVSKVILVSEISHFMTNNIDFYKATCYQLAIMGQQNYEKLLDIFSNLFIDAQFEESGTERQLAAVDSEYDLRKESFAVELVLKEALMTEDHPMQHFGAGNRYSIWEYPREEFGLDPLEVLHKWYRRNYCSPWMKLVLQANLSISTLQDYAERYFGQIPTRGQAKPDLHKERHGPHHSISLEKIVKIIPPGNGPDAMQMYFPLPSYLNNISCDPIRFLEYVLTYEGPGSLNSYLQQHNLGMLQAYQWFGATRYQSDLTIMVQGINIQQWKTIYDIVWSYFDMNPPEDFIKSTSSSQREKVFDQMSTIANERWQTKQPENPYHNVGDTAYQMHQRRFFGTKCWLGYTPFQFNNDTINKCLREIKPSNCAVLLRSQSFAGEGGFEEEYWVGTKYKVVDNNNLYKPKDSFSIINNINYDEHIEKFVKAHPWPREFSLPEENKYVIKNLPQKVDESQSWPSPKRILKSTTSELWFKTDSKFNIPRAYICVNFLTNLASKSIKNQVMMDMLLFATAGQCQNSHDFTLAAEAGIDCRVLGIFADAAQDNRVTNNTRPVGIIVSGYDPKLPEIILRAMDMLLKFRLHNMDVLGQLINQLQGAYQGTMISDPLRVCSELGTRLLINNYYSLPERLEFTRNILRSDFGLLQQFIHEFHQFQNQLITKSYYQVHIEGNMTQKKLRVFSDK</sequence>
<dbReference type="PANTHER" id="PTHR43690">
    <property type="entry name" value="NARDILYSIN"/>
    <property type="match status" value="1"/>
</dbReference>
<reference evidence="10 11" key="1">
    <citation type="submission" date="2021-04" db="EMBL/GenBank/DDBJ databases">
        <authorList>
            <person name="Bliznina A."/>
        </authorList>
    </citation>
    <scope>NUCLEOTIDE SEQUENCE [LARGE SCALE GENOMIC DNA]</scope>
</reference>
<evidence type="ECO:0000313" key="11">
    <source>
        <dbReference type="Proteomes" id="UP001158576"/>
    </source>
</evidence>
<dbReference type="InterPro" id="IPR050626">
    <property type="entry name" value="Peptidase_M16"/>
</dbReference>
<gene>
    <name evidence="10" type="ORF">OKIOD_LOCUS11119</name>
</gene>
<feature type="domain" description="Peptidase M16 middle/third" evidence="9">
    <location>
        <begin position="418"/>
        <end position="732"/>
    </location>
</feature>
<evidence type="ECO:0000256" key="5">
    <source>
        <dbReference type="ARBA" id="ARBA00022833"/>
    </source>
</evidence>